<proteinExistence type="predicted"/>
<name>M8CCU1_AEGTA</name>
<accession>M8CCU1</accession>
<protein>
    <submittedName>
        <fullName evidence="2">Uncharacterized protein</fullName>
    </submittedName>
</protein>
<evidence type="ECO:0000256" key="1">
    <source>
        <dbReference type="SAM" id="MobiDB-lite"/>
    </source>
</evidence>
<organism evidence="2">
    <name type="scientific">Aegilops tauschii</name>
    <name type="common">Tausch's goatgrass</name>
    <name type="synonym">Aegilops squarrosa</name>
    <dbReference type="NCBI Taxonomy" id="37682"/>
    <lineage>
        <taxon>Eukaryota</taxon>
        <taxon>Viridiplantae</taxon>
        <taxon>Streptophyta</taxon>
        <taxon>Embryophyta</taxon>
        <taxon>Tracheophyta</taxon>
        <taxon>Spermatophyta</taxon>
        <taxon>Magnoliopsida</taxon>
        <taxon>Liliopsida</taxon>
        <taxon>Poales</taxon>
        <taxon>Poaceae</taxon>
        <taxon>BOP clade</taxon>
        <taxon>Pooideae</taxon>
        <taxon>Triticodae</taxon>
        <taxon>Triticeae</taxon>
        <taxon>Triticinae</taxon>
        <taxon>Aegilops</taxon>
    </lineage>
</organism>
<dbReference type="EnsemblPlants" id="EMT20951">
    <property type="protein sequence ID" value="EMT20951"/>
    <property type="gene ID" value="F775_43656"/>
</dbReference>
<sequence length="83" mass="9044">MGRAPNGEPSKSPSVVTVPARGCGKGEVGHSDEAGREPVPYGREQDRTDDQAKLPTFRDNEEEMVTTFVATLLFALQDFAHKL</sequence>
<reference evidence="2" key="1">
    <citation type="submission" date="2015-06" db="UniProtKB">
        <authorList>
            <consortium name="EnsemblPlants"/>
        </authorList>
    </citation>
    <scope>IDENTIFICATION</scope>
</reference>
<feature type="compositionally biased region" description="Basic and acidic residues" evidence="1">
    <location>
        <begin position="27"/>
        <end position="36"/>
    </location>
</feature>
<feature type="region of interest" description="Disordered" evidence="1">
    <location>
        <begin position="1"/>
        <end position="57"/>
    </location>
</feature>
<feature type="compositionally biased region" description="Basic and acidic residues" evidence="1">
    <location>
        <begin position="43"/>
        <end position="57"/>
    </location>
</feature>
<evidence type="ECO:0000313" key="2">
    <source>
        <dbReference type="EnsemblPlants" id="EMT20951"/>
    </source>
</evidence>
<dbReference type="AlphaFoldDB" id="M8CCU1"/>